<dbReference type="Proteomes" id="UP001364695">
    <property type="component" value="Unassembled WGS sequence"/>
</dbReference>
<proteinExistence type="predicted"/>
<gene>
    <name evidence="1" type="ORF">RV045_08825</name>
</gene>
<dbReference type="EMBL" id="JAWDIE010000012">
    <property type="protein sequence ID" value="MEJ7138532.1"/>
    <property type="molecule type" value="Genomic_DNA"/>
</dbReference>
<accession>A0ACC6P2U4</accession>
<reference evidence="1" key="1">
    <citation type="submission" date="2023-10" db="EMBL/GenBank/DDBJ databases">
        <title>Amphibacter perezi, gen. nov., sp. nov. a novel taxa of the family Comamonadaceae, class Betaproteobacteria isolated from the skin microbiota of Pelophylax perezi from different populations.</title>
        <authorList>
            <person name="Costa S."/>
            <person name="Proenca D.N."/>
            <person name="Lopes I."/>
            <person name="Morais P.V."/>
        </authorList>
    </citation>
    <scope>NUCLEOTIDE SEQUENCE</scope>
    <source>
        <strain evidence="1">SL12-8</strain>
    </source>
</reference>
<protein>
    <submittedName>
        <fullName evidence="1">ABC transporter ATP-binding protein/permease</fullName>
    </submittedName>
</protein>
<keyword evidence="1" id="KW-0067">ATP-binding</keyword>
<organism evidence="1 2">
    <name type="scientific">Amphibiibacter pelophylacis</name>
    <dbReference type="NCBI Taxonomy" id="1799477"/>
    <lineage>
        <taxon>Bacteria</taxon>
        <taxon>Pseudomonadati</taxon>
        <taxon>Pseudomonadota</taxon>
        <taxon>Betaproteobacteria</taxon>
        <taxon>Burkholderiales</taxon>
        <taxon>Sphaerotilaceae</taxon>
        <taxon>Amphibiibacter</taxon>
    </lineage>
</organism>
<name>A0ACC6P2U4_9BURK</name>
<keyword evidence="1" id="KW-0547">Nucleotide-binding</keyword>
<evidence type="ECO:0000313" key="1">
    <source>
        <dbReference type="EMBL" id="MEJ7138532.1"/>
    </source>
</evidence>
<evidence type="ECO:0000313" key="2">
    <source>
        <dbReference type="Proteomes" id="UP001364695"/>
    </source>
</evidence>
<comment type="caution">
    <text evidence="1">The sequence shown here is derived from an EMBL/GenBank/DDBJ whole genome shotgun (WGS) entry which is preliminary data.</text>
</comment>
<keyword evidence="2" id="KW-1185">Reference proteome</keyword>
<sequence length="593" mass="66170">MLLSDTLFGRFGDTVPREDVATPNRPPIRESLRQAWALARPYWTSNARRSGLLFMVLTVGLTLFGVAMSVGLNKWSNNFYTALQEKNAAEVWHQLLVFSGLAFASIIAAVYRQFFQQRLTLIWREWMTQQWLDDWLQGSAHWRIVTLKLRNDNPDQRITQDISSFVGDTFGLMLSLLNATVTLVSFVTLLWVLGGSLEFTLLGMNIVIPGFMVWAALIYALAGSWLTYRIGRPLVRLNFLQERLEANFRYSLARVREHGESIALQRGEKAEAAAAKSSFGEAVANTMRLILRGKKLTWMNSFYGQTAIIAPFFFAMPRYLAGAFTFGTLMQISRAFGSVQDALSWFVDAYASVASWQATVQRLHGLSQSIEAARAHQRPVVETPSQDPPGDGASAPLHTRLAISTPDSVPLEAIPADITIAPGELVLVEGPSGCGKSTWLRTLAGLWPHASGEIHWPDGERVFLPQKPYLPQGTLRAALAYPRTEADLDDDTARRLLNQVGLEALVDELDVADRWQDRLSLGEQQRLGFARLLHQQPRWLFLDEATSALDPAAETRLYTLLFEALPGASVVSIGHRPGLRELHGRVLRFAKQA</sequence>